<protein>
    <submittedName>
        <fullName evidence="1">Uncharacterized protein</fullName>
    </submittedName>
</protein>
<dbReference type="RefSeq" id="WP_349638752.1">
    <property type="nucleotide sequence ID" value="NZ_CP090958.1"/>
</dbReference>
<reference evidence="1 2" key="1">
    <citation type="submission" date="2023-05" db="EMBL/GenBank/DDBJ databases">
        <title>Lithophilousrod everest ZFBP1038 complete genpme.</title>
        <authorList>
            <person name="Tian M."/>
        </authorList>
    </citation>
    <scope>NUCLEOTIDE SEQUENCE [LARGE SCALE GENOMIC DNA]</scope>
    <source>
        <strain evidence="1 2">ZFBP1038</strain>
    </source>
</reference>
<keyword evidence="2" id="KW-1185">Reference proteome</keyword>
<evidence type="ECO:0000313" key="1">
    <source>
        <dbReference type="EMBL" id="WGW11956.1"/>
    </source>
</evidence>
<organism evidence="1 2">
    <name type="scientific">Saxibacter everestensis</name>
    <dbReference type="NCBI Taxonomy" id="2909229"/>
    <lineage>
        <taxon>Bacteria</taxon>
        <taxon>Bacillati</taxon>
        <taxon>Actinomycetota</taxon>
        <taxon>Actinomycetes</taxon>
        <taxon>Micrococcales</taxon>
        <taxon>Brevibacteriaceae</taxon>
        <taxon>Saxibacter</taxon>
    </lineage>
</organism>
<gene>
    <name evidence="1" type="ORF">LWF01_18015</name>
</gene>
<dbReference type="Proteomes" id="UP001209083">
    <property type="component" value="Chromosome"/>
</dbReference>
<proteinExistence type="predicted"/>
<name>A0ABY8QU55_9MICO</name>
<dbReference type="EMBL" id="CP090958">
    <property type="protein sequence ID" value="WGW11956.1"/>
    <property type="molecule type" value="Genomic_DNA"/>
</dbReference>
<accession>A0ABY8QU55</accession>
<sequence length="131" mass="13937">MAALKLSVRVRHPQALIVGEYAVLGHCAASLSRIELPGKPGESRRYGSKVRTSVFGTDRIGAEIVKLAVGGASTALIVIPHHDVGAVRAWKIEDGRWQTRIGSPAPGWRATDAGDVGRFCREALLRIAGSS</sequence>
<evidence type="ECO:0000313" key="2">
    <source>
        <dbReference type="Proteomes" id="UP001209083"/>
    </source>
</evidence>